<evidence type="ECO:0000313" key="2">
    <source>
        <dbReference type="Proteomes" id="UP000245778"/>
    </source>
</evidence>
<proteinExistence type="predicted"/>
<evidence type="ECO:0000313" key="1">
    <source>
        <dbReference type="EMBL" id="PVY59514.1"/>
    </source>
</evidence>
<reference evidence="1 2" key="1">
    <citation type="submission" date="2018-04" db="EMBL/GenBank/DDBJ databases">
        <title>Genomic Encyclopedia of Type Strains, Phase IV (KMG-IV): sequencing the most valuable type-strain genomes for metagenomic binning, comparative biology and taxonomic classification.</title>
        <authorList>
            <person name="Goeker M."/>
        </authorList>
    </citation>
    <scope>NUCLEOTIDE SEQUENCE [LARGE SCALE GENOMIC DNA]</scope>
    <source>
        <strain evidence="1 2">DSM 26588</strain>
    </source>
</reference>
<dbReference type="GeneID" id="93230756"/>
<comment type="caution">
    <text evidence="1">The sequence shown here is derived from an EMBL/GenBank/DDBJ whole genome shotgun (WGS) entry which is preliminary data.</text>
</comment>
<dbReference type="Proteomes" id="UP000245778">
    <property type="component" value="Unassembled WGS sequence"/>
</dbReference>
<dbReference type="AlphaFoldDB" id="A0A2U1CF08"/>
<dbReference type="RefSeq" id="WP_075705245.1">
    <property type="nucleotide sequence ID" value="NZ_CP011524.1"/>
</dbReference>
<dbReference type="EMBL" id="QEKK01000001">
    <property type="protein sequence ID" value="PVY59514.1"/>
    <property type="molecule type" value="Genomic_DNA"/>
</dbReference>
<organism evidence="1 2">
    <name type="scientific">Intestinimonas butyriciproducens</name>
    <dbReference type="NCBI Taxonomy" id="1297617"/>
    <lineage>
        <taxon>Bacteria</taxon>
        <taxon>Bacillati</taxon>
        <taxon>Bacillota</taxon>
        <taxon>Clostridia</taxon>
        <taxon>Eubacteriales</taxon>
        <taxon>Intestinimonas</taxon>
    </lineage>
</organism>
<protein>
    <submittedName>
        <fullName evidence="1">Uncharacterized protein</fullName>
    </submittedName>
</protein>
<gene>
    <name evidence="1" type="ORF">C7373_10126</name>
</gene>
<name>A0A2U1CF08_9FIRM</name>
<sequence>MISHPRPAGKAFPRIPLSDIRAYAGVIEHRPDDSDCTLESVRAENAEMLRMCRTYGSDYILIDDDYRVDIDLTR</sequence>
<accession>A0A2U1CF08</accession>